<reference evidence="2" key="1">
    <citation type="journal article" date="2015" name="Nat. Genet.">
        <title>The genome and transcriptome of the zoonotic hookworm Ancylostoma ceylanicum identify infection-specific gene families.</title>
        <authorList>
            <person name="Schwarz E.M."/>
            <person name="Hu Y."/>
            <person name="Antoshechkin I."/>
            <person name="Miller M.M."/>
            <person name="Sternberg P.W."/>
            <person name="Aroian R.V."/>
        </authorList>
    </citation>
    <scope>NUCLEOTIDE SEQUENCE</scope>
    <source>
        <strain evidence="2">HY135</strain>
    </source>
</reference>
<sequence length="103" mass="11940">MIVKGLLLIYLPKKGEDQQVFIQNLRSFLLAAVGLFVLLFRHPGLLGLTTLQCNIWFIISTTCYSLDRDCGAPLSIHRSLFLFDDLVEERRRPFSRVPMPWFL</sequence>
<keyword evidence="2" id="KW-1185">Reference proteome</keyword>
<name>A0A016SMB8_9BILA</name>
<proteinExistence type="predicted"/>
<dbReference type="AlphaFoldDB" id="A0A016SMB8"/>
<organism evidence="1 2">
    <name type="scientific">Ancylostoma ceylanicum</name>
    <dbReference type="NCBI Taxonomy" id="53326"/>
    <lineage>
        <taxon>Eukaryota</taxon>
        <taxon>Metazoa</taxon>
        <taxon>Ecdysozoa</taxon>
        <taxon>Nematoda</taxon>
        <taxon>Chromadorea</taxon>
        <taxon>Rhabditida</taxon>
        <taxon>Rhabditina</taxon>
        <taxon>Rhabditomorpha</taxon>
        <taxon>Strongyloidea</taxon>
        <taxon>Ancylostomatidae</taxon>
        <taxon>Ancylostomatinae</taxon>
        <taxon>Ancylostoma</taxon>
    </lineage>
</organism>
<evidence type="ECO:0000313" key="2">
    <source>
        <dbReference type="Proteomes" id="UP000024635"/>
    </source>
</evidence>
<protein>
    <submittedName>
        <fullName evidence="1">Uncharacterized protein</fullName>
    </submittedName>
</protein>
<gene>
    <name evidence="1" type="primary">Acey_s0205.g1909</name>
    <name evidence="1" type="ORF">Y032_0205g1909</name>
</gene>
<evidence type="ECO:0000313" key="1">
    <source>
        <dbReference type="EMBL" id="EYB91459.1"/>
    </source>
</evidence>
<dbReference type="EMBL" id="JARK01001541">
    <property type="protein sequence ID" value="EYB91459.1"/>
    <property type="molecule type" value="Genomic_DNA"/>
</dbReference>
<dbReference type="OrthoDB" id="5866693at2759"/>
<dbReference type="Proteomes" id="UP000024635">
    <property type="component" value="Unassembled WGS sequence"/>
</dbReference>
<comment type="caution">
    <text evidence="1">The sequence shown here is derived from an EMBL/GenBank/DDBJ whole genome shotgun (WGS) entry which is preliminary data.</text>
</comment>
<accession>A0A016SMB8</accession>